<reference evidence="3" key="1">
    <citation type="submission" date="2021-02" db="EMBL/GenBank/DDBJ databases">
        <authorList>
            <person name="Nowell W R."/>
        </authorList>
    </citation>
    <scope>NUCLEOTIDE SEQUENCE</scope>
</reference>
<dbReference type="InterPro" id="IPR002110">
    <property type="entry name" value="Ankyrin_rpt"/>
</dbReference>
<dbReference type="EMBL" id="CAJNOE010000088">
    <property type="protein sequence ID" value="CAF0891328.1"/>
    <property type="molecule type" value="Genomic_DNA"/>
</dbReference>
<evidence type="ECO:0008006" key="6">
    <source>
        <dbReference type="Google" id="ProtNLM"/>
    </source>
</evidence>
<dbReference type="SUPFAM" id="SSF48403">
    <property type="entry name" value="Ankyrin repeat"/>
    <property type="match status" value="1"/>
</dbReference>
<dbReference type="Pfam" id="PF12796">
    <property type="entry name" value="Ank_2"/>
    <property type="match status" value="1"/>
</dbReference>
<dbReference type="EMBL" id="CAJOBB010001790">
    <property type="protein sequence ID" value="CAF3903877.1"/>
    <property type="molecule type" value="Genomic_DNA"/>
</dbReference>
<gene>
    <name evidence="3" type="ORF">IZO911_LOCUS11738</name>
    <name evidence="4" type="ORF">KXQ929_LOCUS22968</name>
</gene>
<proteinExistence type="predicted"/>
<protein>
    <recommendedName>
        <fullName evidence="6">Ankyrin repeat protein</fullName>
    </recommendedName>
</protein>
<dbReference type="Gene3D" id="1.25.40.20">
    <property type="entry name" value="Ankyrin repeat-containing domain"/>
    <property type="match status" value="1"/>
</dbReference>
<dbReference type="Proteomes" id="UP000663868">
    <property type="component" value="Unassembled WGS sequence"/>
</dbReference>
<evidence type="ECO:0000256" key="2">
    <source>
        <dbReference type="ARBA" id="ARBA00023043"/>
    </source>
</evidence>
<dbReference type="SMART" id="SM00248">
    <property type="entry name" value="ANK"/>
    <property type="match status" value="5"/>
</dbReference>
<sequence length="433" mass="50438">MSAILPIQDQLLRCCRDPLDPNTDELYELNNVLKRINRDNKRYLIDCEDATNRAPLFHAIESGKSLNFLKQLLEFQARVTSRILICAIRYGNLDILKLFHEYGADFRQSYYTLSLLHECILLHKNNLISFLIEQGGVDPNSVNHDHETPLLYAIFRTNIEAIHILLRYSATDPCLISTLKKKVTSFHIACEMGIDEVLPTMLKDISITNINKLSSSDQTPFDLFLSCYLFTKHNLYMNEESLKNFSVLFDLFISYGAKLHHLTKAYRRTRAPYVTKILTIILKKNIVFSDIILQTGRSTIINYLQSIICESLGDWPYVVESNDDITVKQRQLILRQLYELFMFAYFKSRNRQEINKKLLTRCCSANEKSSKIKQILWLFIQNFIESKKEVDLLKSICRTNILLNIDSIDKHCTYTNLGVNKNLEPYLLFFTKI</sequence>
<dbReference type="Proteomes" id="UP000663860">
    <property type="component" value="Unassembled WGS sequence"/>
</dbReference>
<evidence type="ECO:0000313" key="5">
    <source>
        <dbReference type="Proteomes" id="UP000663860"/>
    </source>
</evidence>
<evidence type="ECO:0000313" key="4">
    <source>
        <dbReference type="EMBL" id="CAF3903877.1"/>
    </source>
</evidence>
<keyword evidence="2" id="KW-0040">ANK repeat</keyword>
<evidence type="ECO:0000256" key="1">
    <source>
        <dbReference type="ARBA" id="ARBA00022737"/>
    </source>
</evidence>
<comment type="caution">
    <text evidence="3">The sequence shown here is derived from an EMBL/GenBank/DDBJ whole genome shotgun (WGS) entry which is preliminary data.</text>
</comment>
<dbReference type="AlphaFoldDB" id="A0A813Z0E4"/>
<keyword evidence="1" id="KW-0677">Repeat</keyword>
<dbReference type="PANTHER" id="PTHR24198:SF165">
    <property type="entry name" value="ANKYRIN REPEAT-CONTAINING PROTEIN-RELATED"/>
    <property type="match status" value="1"/>
</dbReference>
<accession>A0A813Z0E4</accession>
<evidence type="ECO:0000313" key="3">
    <source>
        <dbReference type="EMBL" id="CAF0891328.1"/>
    </source>
</evidence>
<name>A0A813Z0E4_9BILA</name>
<dbReference type="PANTHER" id="PTHR24198">
    <property type="entry name" value="ANKYRIN REPEAT AND PROTEIN KINASE DOMAIN-CONTAINING PROTEIN"/>
    <property type="match status" value="1"/>
</dbReference>
<dbReference type="InterPro" id="IPR036770">
    <property type="entry name" value="Ankyrin_rpt-contain_sf"/>
</dbReference>
<organism evidence="3 5">
    <name type="scientific">Adineta steineri</name>
    <dbReference type="NCBI Taxonomy" id="433720"/>
    <lineage>
        <taxon>Eukaryota</taxon>
        <taxon>Metazoa</taxon>
        <taxon>Spiralia</taxon>
        <taxon>Gnathifera</taxon>
        <taxon>Rotifera</taxon>
        <taxon>Eurotatoria</taxon>
        <taxon>Bdelloidea</taxon>
        <taxon>Adinetida</taxon>
        <taxon>Adinetidae</taxon>
        <taxon>Adineta</taxon>
    </lineage>
</organism>